<proteinExistence type="predicted"/>
<evidence type="ECO:0000313" key="2">
    <source>
        <dbReference type="Proteomes" id="UP000238479"/>
    </source>
</evidence>
<dbReference type="EMBL" id="PDCK01000044">
    <property type="protein sequence ID" value="PRQ26015.1"/>
    <property type="molecule type" value="Genomic_DNA"/>
</dbReference>
<sequence length="63" mass="6917">MYNVKLVSSNATLEASFSPDGMFVMSGMLAQFLWCEISCSKISSELVASFGINLNWLFNICLG</sequence>
<reference evidence="1 2" key="1">
    <citation type="journal article" date="2018" name="Nat. Genet.">
        <title>The Rosa genome provides new insights in the design of modern roses.</title>
        <authorList>
            <person name="Bendahmane M."/>
        </authorList>
    </citation>
    <scope>NUCLEOTIDE SEQUENCE [LARGE SCALE GENOMIC DNA]</scope>
    <source>
        <strain evidence="2">cv. Old Blush</strain>
    </source>
</reference>
<keyword evidence="2" id="KW-1185">Reference proteome</keyword>
<dbReference type="Gramene" id="PRQ26015">
    <property type="protein sequence ID" value="PRQ26015"/>
    <property type="gene ID" value="RchiOBHm_Chr6g0289991"/>
</dbReference>
<dbReference type="Proteomes" id="UP000238479">
    <property type="component" value="Chromosome 6"/>
</dbReference>
<comment type="caution">
    <text evidence="1">The sequence shown here is derived from an EMBL/GenBank/DDBJ whole genome shotgun (WGS) entry which is preliminary data.</text>
</comment>
<name>A0A2P6PVQ6_ROSCH</name>
<organism evidence="1 2">
    <name type="scientific">Rosa chinensis</name>
    <name type="common">China rose</name>
    <dbReference type="NCBI Taxonomy" id="74649"/>
    <lineage>
        <taxon>Eukaryota</taxon>
        <taxon>Viridiplantae</taxon>
        <taxon>Streptophyta</taxon>
        <taxon>Embryophyta</taxon>
        <taxon>Tracheophyta</taxon>
        <taxon>Spermatophyta</taxon>
        <taxon>Magnoliopsida</taxon>
        <taxon>eudicotyledons</taxon>
        <taxon>Gunneridae</taxon>
        <taxon>Pentapetalae</taxon>
        <taxon>rosids</taxon>
        <taxon>fabids</taxon>
        <taxon>Rosales</taxon>
        <taxon>Rosaceae</taxon>
        <taxon>Rosoideae</taxon>
        <taxon>Rosoideae incertae sedis</taxon>
        <taxon>Rosa</taxon>
    </lineage>
</organism>
<evidence type="ECO:0000313" key="1">
    <source>
        <dbReference type="EMBL" id="PRQ26015.1"/>
    </source>
</evidence>
<dbReference type="AlphaFoldDB" id="A0A2P6PVQ6"/>
<protein>
    <recommendedName>
        <fullName evidence="3">Transcription factor WD40-like family</fullName>
    </recommendedName>
</protein>
<gene>
    <name evidence="1" type="ORF">RchiOBHm_Chr6g0289991</name>
</gene>
<evidence type="ECO:0008006" key="3">
    <source>
        <dbReference type="Google" id="ProtNLM"/>
    </source>
</evidence>
<accession>A0A2P6PVQ6</accession>